<evidence type="ECO:0000313" key="14">
    <source>
        <dbReference type="Proteomes" id="UP001501725"/>
    </source>
</evidence>
<reference evidence="14" key="1">
    <citation type="journal article" date="2019" name="Int. J. Syst. Evol. Microbiol.">
        <title>The Global Catalogue of Microorganisms (GCM) 10K type strain sequencing project: providing services to taxonomists for standard genome sequencing and annotation.</title>
        <authorList>
            <consortium name="The Broad Institute Genomics Platform"/>
            <consortium name="The Broad Institute Genome Sequencing Center for Infectious Disease"/>
            <person name="Wu L."/>
            <person name="Ma J."/>
        </authorList>
    </citation>
    <scope>NUCLEOTIDE SEQUENCE [LARGE SCALE GENOMIC DNA]</scope>
    <source>
        <strain evidence="14">JCM 17919</strain>
    </source>
</reference>
<dbReference type="RefSeq" id="WP_345256583.1">
    <property type="nucleotide sequence ID" value="NZ_BAABGY010000008.1"/>
</dbReference>
<evidence type="ECO:0000256" key="7">
    <source>
        <dbReference type="ARBA" id="ARBA00022777"/>
    </source>
</evidence>
<comment type="caution">
    <text evidence="13">The sequence shown here is derived from an EMBL/GenBank/DDBJ whole genome shotgun (WGS) entry which is preliminary data.</text>
</comment>
<evidence type="ECO:0000256" key="2">
    <source>
        <dbReference type="ARBA" id="ARBA00004370"/>
    </source>
</evidence>
<keyword evidence="10" id="KW-0812">Transmembrane</keyword>
<comment type="subcellular location">
    <subcellularLocation>
        <location evidence="2">Membrane</location>
    </subcellularLocation>
</comment>
<dbReference type="Gene3D" id="3.30.450.20">
    <property type="entry name" value="PAS domain"/>
    <property type="match status" value="1"/>
</dbReference>
<dbReference type="InterPro" id="IPR035965">
    <property type="entry name" value="PAS-like_dom_sf"/>
</dbReference>
<keyword evidence="4" id="KW-0597">Phosphoprotein</keyword>
<dbReference type="InterPro" id="IPR003660">
    <property type="entry name" value="HAMP_dom"/>
</dbReference>
<gene>
    <name evidence="13" type="ORF">GCM10023184_30210</name>
</gene>
<evidence type="ECO:0000259" key="12">
    <source>
        <dbReference type="PROSITE" id="PS50885"/>
    </source>
</evidence>
<dbReference type="Gene3D" id="6.10.340.10">
    <property type="match status" value="1"/>
</dbReference>
<feature type="domain" description="HAMP" evidence="12">
    <location>
        <begin position="52"/>
        <end position="104"/>
    </location>
</feature>
<dbReference type="Gene3D" id="3.30.565.10">
    <property type="entry name" value="Histidine kinase-like ATPase, C-terminal domain"/>
    <property type="match status" value="1"/>
</dbReference>
<dbReference type="PROSITE" id="PS50885">
    <property type="entry name" value="HAMP"/>
    <property type="match status" value="1"/>
</dbReference>
<dbReference type="Pfam" id="PF02518">
    <property type="entry name" value="HATPase_c"/>
    <property type="match status" value="1"/>
</dbReference>
<proteinExistence type="predicted"/>
<dbReference type="InterPro" id="IPR036890">
    <property type="entry name" value="HATPase_C_sf"/>
</dbReference>
<organism evidence="13 14">
    <name type="scientific">Flaviaesturariibacter amylovorans</name>
    <dbReference type="NCBI Taxonomy" id="1084520"/>
    <lineage>
        <taxon>Bacteria</taxon>
        <taxon>Pseudomonadati</taxon>
        <taxon>Bacteroidota</taxon>
        <taxon>Chitinophagia</taxon>
        <taxon>Chitinophagales</taxon>
        <taxon>Chitinophagaceae</taxon>
        <taxon>Flaviaestuariibacter</taxon>
    </lineage>
</organism>
<evidence type="ECO:0000256" key="4">
    <source>
        <dbReference type="ARBA" id="ARBA00022553"/>
    </source>
</evidence>
<dbReference type="PANTHER" id="PTHR43065:SF10">
    <property type="entry name" value="PEROXIDE STRESS-ACTIVATED HISTIDINE KINASE MAK3"/>
    <property type="match status" value="1"/>
</dbReference>
<dbReference type="InterPro" id="IPR005467">
    <property type="entry name" value="His_kinase_dom"/>
</dbReference>
<evidence type="ECO:0000256" key="9">
    <source>
        <dbReference type="ARBA" id="ARBA00023012"/>
    </source>
</evidence>
<protein>
    <recommendedName>
        <fullName evidence="3">histidine kinase</fullName>
        <ecNumber evidence="3">2.7.13.3</ecNumber>
    </recommendedName>
</protein>
<evidence type="ECO:0000313" key="13">
    <source>
        <dbReference type="EMBL" id="GAA4335440.1"/>
    </source>
</evidence>
<feature type="transmembrane region" description="Helical" evidence="10">
    <location>
        <begin position="7"/>
        <end position="26"/>
    </location>
</feature>
<evidence type="ECO:0000256" key="10">
    <source>
        <dbReference type="SAM" id="Phobius"/>
    </source>
</evidence>
<evidence type="ECO:0000256" key="3">
    <source>
        <dbReference type="ARBA" id="ARBA00012438"/>
    </source>
</evidence>
<dbReference type="PROSITE" id="PS50109">
    <property type="entry name" value="HIS_KIN"/>
    <property type="match status" value="1"/>
</dbReference>
<dbReference type="EMBL" id="BAABGY010000008">
    <property type="protein sequence ID" value="GAA4335440.1"/>
    <property type="molecule type" value="Genomic_DNA"/>
</dbReference>
<dbReference type="SUPFAM" id="SSF55785">
    <property type="entry name" value="PYP-like sensor domain (PAS domain)"/>
    <property type="match status" value="1"/>
</dbReference>
<keyword evidence="7" id="KW-0418">Kinase</keyword>
<evidence type="ECO:0000256" key="6">
    <source>
        <dbReference type="ARBA" id="ARBA00022741"/>
    </source>
</evidence>
<dbReference type="InterPro" id="IPR003594">
    <property type="entry name" value="HATPase_dom"/>
</dbReference>
<dbReference type="Pfam" id="PF00672">
    <property type="entry name" value="HAMP"/>
    <property type="match status" value="1"/>
</dbReference>
<keyword evidence="6" id="KW-0547">Nucleotide-binding</keyword>
<dbReference type="SMART" id="SM00387">
    <property type="entry name" value="HATPase_c"/>
    <property type="match status" value="1"/>
</dbReference>
<dbReference type="EC" id="2.7.13.3" evidence="3"/>
<evidence type="ECO:0000256" key="8">
    <source>
        <dbReference type="ARBA" id="ARBA00022840"/>
    </source>
</evidence>
<sequence>MRLRTKYLLFIFFLHAVTLVLSFFVFRENKLLFLVTEAVILFSLWLAWGLYRELIRPLKTLMTGVEAIRDRDFNVRFLPTGKWEMDQLISVYNSMIDQLRTERTRQEQQHFFLEKLIATAPTGIIILDFDFHIEGLNPKAELLLRMEGQTVRGKKIGDLPHPLLQAAAALASGEARTVSINGVNTYRLQVSHFVDRGFPRHFLTIEELTAEILEAEKKVFGRVIRMMAHEVNNTVGPVNSILDSAAKADRMNDAQRALLQNALGVAVQRNNNLNAFMRNFADLVKLPPPRLRRMDLHALLRNLRDLMQVAAADRAIDIVLHTDETPWYIEGDEQQLEQALINIVKNAAEAIGQGGRISLETDRQRGELRIRDTGKGIAPDDAEKLFTPFYSTKRDGQGIGLMLVRDVLRQHGFAFSLRTEAPGDTVFRLALSPSLR</sequence>
<evidence type="ECO:0000256" key="5">
    <source>
        <dbReference type="ARBA" id="ARBA00022679"/>
    </source>
</evidence>
<dbReference type="GO" id="GO:0005524">
    <property type="term" value="F:ATP binding"/>
    <property type="evidence" value="ECO:0007669"/>
    <property type="project" value="UniProtKB-KW"/>
</dbReference>
<dbReference type="SMART" id="SM00304">
    <property type="entry name" value="HAMP"/>
    <property type="match status" value="1"/>
</dbReference>
<keyword evidence="5" id="KW-0808">Transferase</keyword>
<dbReference type="CDD" id="cd00130">
    <property type="entry name" value="PAS"/>
    <property type="match status" value="1"/>
</dbReference>
<dbReference type="InterPro" id="IPR000014">
    <property type="entry name" value="PAS"/>
</dbReference>
<dbReference type="Proteomes" id="UP001501725">
    <property type="component" value="Unassembled WGS sequence"/>
</dbReference>
<feature type="domain" description="Histidine kinase" evidence="11">
    <location>
        <begin position="226"/>
        <end position="435"/>
    </location>
</feature>
<accession>A0ABP8H7H1</accession>
<evidence type="ECO:0000259" key="11">
    <source>
        <dbReference type="PROSITE" id="PS50109"/>
    </source>
</evidence>
<dbReference type="CDD" id="cd06225">
    <property type="entry name" value="HAMP"/>
    <property type="match status" value="1"/>
</dbReference>
<dbReference type="SMART" id="SM00091">
    <property type="entry name" value="PAS"/>
    <property type="match status" value="1"/>
</dbReference>
<evidence type="ECO:0000256" key="1">
    <source>
        <dbReference type="ARBA" id="ARBA00000085"/>
    </source>
</evidence>
<keyword evidence="14" id="KW-1185">Reference proteome</keyword>
<name>A0ABP8H7H1_9BACT</name>
<feature type="transmembrane region" description="Helical" evidence="10">
    <location>
        <begin position="32"/>
        <end position="51"/>
    </location>
</feature>
<keyword evidence="10" id="KW-0472">Membrane</keyword>
<keyword evidence="9" id="KW-0902">Two-component regulatory system</keyword>
<comment type="catalytic activity">
    <reaction evidence="1">
        <text>ATP + protein L-histidine = ADP + protein N-phospho-L-histidine.</text>
        <dbReference type="EC" id="2.7.13.3"/>
    </reaction>
</comment>
<dbReference type="PRINTS" id="PR00344">
    <property type="entry name" value="BCTRLSENSOR"/>
</dbReference>
<keyword evidence="8 13" id="KW-0067">ATP-binding</keyword>
<dbReference type="InterPro" id="IPR004358">
    <property type="entry name" value="Sig_transdc_His_kin-like_C"/>
</dbReference>
<dbReference type="SUPFAM" id="SSF55874">
    <property type="entry name" value="ATPase domain of HSP90 chaperone/DNA topoisomerase II/histidine kinase"/>
    <property type="match status" value="1"/>
</dbReference>
<dbReference type="PANTHER" id="PTHR43065">
    <property type="entry name" value="SENSOR HISTIDINE KINASE"/>
    <property type="match status" value="1"/>
</dbReference>
<dbReference type="SUPFAM" id="SSF158472">
    <property type="entry name" value="HAMP domain-like"/>
    <property type="match status" value="1"/>
</dbReference>
<keyword evidence="10" id="KW-1133">Transmembrane helix</keyword>